<organism evidence="3">
    <name type="scientific">Amphora coffeiformis</name>
    <dbReference type="NCBI Taxonomy" id="265554"/>
    <lineage>
        <taxon>Eukaryota</taxon>
        <taxon>Sar</taxon>
        <taxon>Stramenopiles</taxon>
        <taxon>Ochrophyta</taxon>
        <taxon>Bacillariophyta</taxon>
        <taxon>Bacillariophyceae</taxon>
        <taxon>Bacillariophycidae</taxon>
        <taxon>Thalassiophysales</taxon>
        <taxon>Catenulaceae</taxon>
        <taxon>Amphora</taxon>
    </lineage>
</organism>
<proteinExistence type="predicted"/>
<evidence type="ECO:0000313" key="3">
    <source>
        <dbReference type="EMBL" id="CAE0405910.1"/>
    </source>
</evidence>
<name>A0A7S3KZH2_9STRA</name>
<feature type="signal peptide" evidence="2">
    <location>
        <begin position="1"/>
        <end position="48"/>
    </location>
</feature>
<accession>A0A7S3KZH2</accession>
<feature type="region of interest" description="Disordered" evidence="1">
    <location>
        <begin position="73"/>
        <end position="112"/>
    </location>
</feature>
<sequence>MKYEQRRRRRRIGKTSLLSSRLCLVRLLPVLLQVASLLLCCTCHSCHASSSSSSSSSSSRWVSSSSSSVVTGLERRWRTRSRRMSQSLRTSSSSSSTSLPTTTYRSPITTAAATTARRNNKGLWGLSSARRRRSHLLAATATSSSTSNRALWVAPAHAATKTKSSTTRQGKGDFPLENDPDEASFAQLGPVGKVVAGSIEIALSTLLEFMSGFVGGYFLGTLTGLPAFVTKPAETAAASSSSSFWRQFQQRAVRMHTKSFQWGSSWGGISAAFGGFRVTTKVLRNGKEDEWSTIFSSMAAGAYFARKDGPAAMLKGAVMYGGLMYLLSGNLMEKKQPFQYTEETIDF</sequence>
<evidence type="ECO:0000256" key="1">
    <source>
        <dbReference type="SAM" id="MobiDB-lite"/>
    </source>
</evidence>
<reference evidence="3" key="1">
    <citation type="submission" date="2021-01" db="EMBL/GenBank/DDBJ databases">
        <authorList>
            <person name="Corre E."/>
            <person name="Pelletier E."/>
            <person name="Niang G."/>
            <person name="Scheremetjew M."/>
            <person name="Finn R."/>
            <person name="Kale V."/>
            <person name="Holt S."/>
            <person name="Cochrane G."/>
            <person name="Meng A."/>
            <person name="Brown T."/>
            <person name="Cohen L."/>
        </authorList>
    </citation>
    <scope>NUCLEOTIDE SEQUENCE</scope>
    <source>
        <strain evidence="3">CCMP127</strain>
    </source>
</reference>
<evidence type="ECO:0000256" key="2">
    <source>
        <dbReference type="SAM" id="SignalP"/>
    </source>
</evidence>
<feature type="chain" id="PRO_5031409961" description="Mitochondrial import inner membrane translocase subunit TIM22" evidence="2">
    <location>
        <begin position="49"/>
        <end position="347"/>
    </location>
</feature>
<feature type="compositionally biased region" description="Low complexity" evidence="1">
    <location>
        <begin position="158"/>
        <end position="167"/>
    </location>
</feature>
<evidence type="ECO:0008006" key="4">
    <source>
        <dbReference type="Google" id="ProtNLM"/>
    </source>
</evidence>
<dbReference type="AlphaFoldDB" id="A0A7S3KZH2"/>
<dbReference type="Pfam" id="PF02466">
    <property type="entry name" value="Tim17"/>
    <property type="match status" value="1"/>
</dbReference>
<feature type="compositionally biased region" description="Low complexity" evidence="1">
    <location>
        <begin position="84"/>
        <end position="112"/>
    </location>
</feature>
<dbReference type="EMBL" id="HBIM01004514">
    <property type="protein sequence ID" value="CAE0405910.1"/>
    <property type="molecule type" value="Transcribed_RNA"/>
</dbReference>
<protein>
    <recommendedName>
        <fullName evidence="4">Mitochondrial import inner membrane translocase subunit TIM22</fullName>
    </recommendedName>
</protein>
<gene>
    <name evidence="3" type="ORF">ACOF00016_LOCUS3864</name>
</gene>
<keyword evidence="2" id="KW-0732">Signal</keyword>
<feature type="region of interest" description="Disordered" evidence="1">
    <location>
        <begin position="156"/>
        <end position="181"/>
    </location>
</feature>